<sequence length="415" mass="47789">MSQVKLSICIPTYNRAAFLEKSLAYFVDLYQFSYKYEIIISDNASTDDTRDVAERFIAKGLPIRYLRQAENYGSGANVVSAFSRATGEYVLYLADDDILINEGMREAIRYLDLNPEVTACYAPWYTHDEVEERDDPPFYIVDKDTKFKKRASEEVFDFLCERHVFPEIGIYRASALRSAWVPRNFAYWAFAYLAHFLEQGAVAFLRKPFYRQVTRSKIARDRPQAGHADVLTAWDSYRGGLEYFLYSGAKRGAVRLTPERRAYLDAQVRDFTMLRMTVALRMWLAKKDYIRAYELYTRLMLGGFEHHPELQRSKGVLPLMVALQTVMWHTNAVAEIDRLVLHGVEDHGAIEELLRDLGLRSHIAVVPGTTELTPDEIARTAVFVTADSDRKHYLRKGHLPNLVVSESDILNHVLL</sequence>
<dbReference type="InterPro" id="IPR029044">
    <property type="entry name" value="Nucleotide-diphossugar_trans"/>
</dbReference>
<name>A0A9Q9D9Y0_ENSAD</name>
<dbReference type="InterPro" id="IPR001173">
    <property type="entry name" value="Glyco_trans_2-like"/>
</dbReference>
<dbReference type="Proteomes" id="UP001055460">
    <property type="component" value="Chromosome"/>
</dbReference>
<accession>A0A9Q9D9Y0</accession>
<dbReference type="PANTHER" id="PTHR22916:SF3">
    <property type="entry name" value="UDP-GLCNAC:BETAGAL BETA-1,3-N-ACETYLGLUCOSAMINYLTRANSFERASE-LIKE PROTEIN 1"/>
    <property type="match status" value="1"/>
</dbReference>
<dbReference type="CDD" id="cd00761">
    <property type="entry name" value="Glyco_tranf_GTA_type"/>
    <property type="match status" value="1"/>
</dbReference>
<gene>
    <name evidence="2" type="ORF">NE863_01180</name>
</gene>
<dbReference type="Gene3D" id="3.90.550.10">
    <property type="entry name" value="Spore Coat Polysaccharide Biosynthesis Protein SpsA, Chain A"/>
    <property type="match status" value="1"/>
</dbReference>
<proteinExistence type="predicted"/>
<dbReference type="GO" id="GO:0016758">
    <property type="term" value="F:hexosyltransferase activity"/>
    <property type="evidence" value="ECO:0007669"/>
    <property type="project" value="UniProtKB-ARBA"/>
</dbReference>
<evidence type="ECO:0000259" key="1">
    <source>
        <dbReference type="Pfam" id="PF00535"/>
    </source>
</evidence>
<reference evidence="2" key="1">
    <citation type="submission" date="2022-06" db="EMBL/GenBank/DDBJ databases">
        <title>Physiological and biochemical characterization and genomic elucidation of a strain of the genus Ensifer adhaerens M8 that combines arsenic oxidation and chromium reduction.</title>
        <authorList>
            <person name="Li X."/>
            <person name="Yu c."/>
        </authorList>
    </citation>
    <scope>NUCLEOTIDE SEQUENCE</scope>
    <source>
        <strain evidence="2">M8</strain>
    </source>
</reference>
<dbReference type="SUPFAM" id="SSF53448">
    <property type="entry name" value="Nucleotide-diphospho-sugar transferases"/>
    <property type="match status" value="1"/>
</dbReference>
<dbReference type="OrthoDB" id="396512at2"/>
<dbReference type="AlphaFoldDB" id="A0A9Q9D9Y0"/>
<dbReference type="RefSeq" id="WP_089043372.1">
    <property type="nucleotide sequence ID" value="NZ_CAXURO020000001.1"/>
</dbReference>
<protein>
    <submittedName>
        <fullName evidence="2">Glycosyltransferase family 2 protein</fullName>
    </submittedName>
</protein>
<evidence type="ECO:0000313" key="3">
    <source>
        <dbReference type="Proteomes" id="UP001055460"/>
    </source>
</evidence>
<feature type="domain" description="Glycosyltransferase 2-like" evidence="1">
    <location>
        <begin position="7"/>
        <end position="138"/>
    </location>
</feature>
<evidence type="ECO:0000313" key="2">
    <source>
        <dbReference type="EMBL" id="USJ23634.1"/>
    </source>
</evidence>
<organism evidence="2 3">
    <name type="scientific">Ensifer adhaerens</name>
    <name type="common">Sinorhizobium morelense</name>
    <dbReference type="NCBI Taxonomy" id="106592"/>
    <lineage>
        <taxon>Bacteria</taxon>
        <taxon>Pseudomonadati</taxon>
        <taxon>Pseudomonadota</taxon>
        <taxon>Alphaproteobacteria</taxon>
        <taxon>Hyphomicrobiales</taxon>
        <taxon>Rhizobiaceae</taxon>
        <taxon>Sinorhizobium/Ensifer group</taxon>
        <taxon>Ensifer</taxon>
    </lineage>
</organism>
<dbReference type="EMBL" id="CP098807">
    <property type="protein sequence ID" value="USJ23634.1"/>
    <property type="molecule type" value="Genomic_DNA"/>
</dbReference>
<dbReference type="Pfam" id="PF00535">
    <property type="entry name" value="Glycos_transf_2"/>
    <property type="match status" value="1"/>
</dbReference>
<dbReference type="PANTHER" id="PTHR22916">
    <property type="entry name" value="GLYCOSYLTRANSFERASE"/>
    <property type="match status" value="1"/>
</dbReference>